<evidence type="ECO:0000313" key="7">
    <source>
        <dbReference type="Proteomes" id="UP000663866"/>
    </source>
</evidence>
<dbReference type="Proteomes" id="UP000663866">
    <property type="component" value="Unassembled WGS sequence"/>
</dbReference>
<feature type="signal peptide" evidence="2">
    <location>
        <begin position="1"/>
        <end position="19"/>
    </location>
</feature>
<feature type="chain" id="PRO_5036230608" evidence="2">
    <location>
        <begin position="20"/>
        <end position="340"/>
    </location>
</feature>
<keyword evidence="7" id="KW-1185">Reference proteome</keyword>
<gene>
    <name evidence="6" type="ORF">OVN521_LOCUS17482</name>
    <name evidence="5" type="ORF">UXM345_LOCUS7755</name>
    <name evidence="4" type="ORF">WKI299_LOCUS22137</name>
    <name evidence="3" type="ORF">XDN619_LOCUS15989</name>
</gene>
<dbReference type="AlphaFoldDB" id="A0A816SQR7"/>
<sequence length="340" mass="39582">MLSFIIILIIYLSINSVVSILNNHTKPINSLNIAVNYVENYTIILSYNLTTNYSYFITFRSFGDKQLKYGLFLPTNKSEEKFIEIFYQYHTTELFIVCFHFILLANGLDIKCEDLRVVNDDQMNSNGEKEFLPSYNPLFVPMMYALSVLMLLPVIIQHHRQKKAELLRRQKHLRHLSITLVQDDPNLAQSMLTEMVKNGKIDYENIPIDMELLSLPSTRTMFEDLDDNTNFTVRRHDSFIHKYDDYDIDRQTDVDAHDCIAHLLDSTPWTTLDTNEPLSTSSCKHPVIRDSAAAIKEQHVPTIVNFRNDNDYNRKLSVESNKYSAMNLTLINPMFFESDV</sequence>
<keyword evidence="1" id="KW-0812">Transmembrane</keyword>
<evidence type="ECO:0000313" key="5">
    <source>
        <dbReference type="EMBL" id="CAF3849743.1"/>
    </source>
</evidence>
<dbReference type="EMBL" id="CAJNRG010006643">
    <property type="protein sequence ID" value="CAF2087813.1"/>
    <property type="molecule type" value="Genomic_DNA"/>
</dbReference>
<dbReference type="Proteomes" id="UP000663887">
    <property type="component" value="Unassembled WGS sequence"/>
</dbReference>
<dbReference type="EMBL" id="CAJNRF010009432">
    <property type="protein sequence ID" value="CAF2110258.1"/>
    <property type="molecule type" value="Genomic_DNA"/>
</dbReference>
<comment type="caution">
    <text evidence="3">The sequence shown here is derived from an EMBL/GenBank/DDBJ whole genome shotgun (WGS) entry which is preliminary data.</text>
</comment>
<dbReference type="EMBL" id="CAJOBF010000653">
    <property type="protein sequence ID" value="CAF3849743.1"/>
    <property type="molecule type" value="Genomic_DNA"/>
</dbReference>
<evidence type="ECO:0000313" key="4">
    <source>
        <dbReference type="EMBL" id="CAF2110258.1"/>
    </source>
</evidence>
<feature type="transmembrane region" description="Helical" evidence="1">
    <location>
        <begin position="138"/>
        <end position="156"/>
    </location>
</feature>
<keyword evidence="1" id="KW-0472">Membrane</keyword>
<reference evidence="3" key="1">
    <citation type="submission" date="2021-02" db="EMBL/GenBank/DDBJ databases">
        <authorList>
            <person name="Nowell W R."/>
        </authorList>
    </citation>
    <scope>NUCLEOTIDE SEQUENCE</scope>
</reference>
<evidence type="ECO:0000313" key="8">
    <source>
        <dbReference type="Proteomes" id="UP000663887"/>
    </source>
</evidence>
<dbReference type="Proteomes" id="UP000663842">
    <property type="component" value="Unassembled WGS sequence"/>
</dbReference>
<organism evidence="3 8">
    <name type="scientific">Rotaria magnacalcarata</name>
    <dbReference type="NCBI Taxonomy" id="392030"/>
    <lineage>
        <taxon>Eukaryota</taxon>
        <taxon>Metazoa</taxon>
        <taxon>Spiralia</taxon>
        <taxon>Gnathifera</taxon>
        <taxon>Rotifera</taxon>
        <taxon>Eurotatoria</taxon>
        <taxon>Bdelloidea</taxon>
        <taxon>Philodinida</taxon>
        <taxon>Philodinidae</taxon>
        <taxon>Rotaria</taxon>
    </lineage>
</organism>
<keyword evidence="1" id="KW-1133">Transmembrane helix</keyword>
<proteinExistence type="predicted"/>
<evidence type="ECO:0000256" key="1">
    <source>
        <dbReference type="SAM" id="Phobius"/>
    </source>
</evidence>
<dbReference type="Proteomes" id="UP000663856">
    <property type="component" value="Unassembled WGS sequence"/>
</dbReference>
<evidence type="ECO:0000256" key="2">
    <source>
        <dbReference type="SAM" id="SignalP"/>
    </source>
</evidence>
<evidence type="ECO:0000313" key="6">
    <source>
        <dbReference type="EMBL" id="CAF4042578.1"/>
    </source>
</evidence>
<accession>A0A816SQR7</accession>
<dbReference type="EMBL" id="CAJOBG010003040">
    <property type="protein sequence ID" value="CAF4042578.1"/>
    <property type="molecule type" value="Genomic_DNA"/>
</dbReference>
<keyword evidence="2" id="KW-0732">Signal</keyword>
<evidence type="ECO:0000313" key="3">
    <source>
        <dbReference type="EMBL" id="CAF2087813.1"/>
    </source>
</evidence>
<protein>
    <submittedName>
        <fullName evidence="3">Uncharacterized protein</fullName>
    </submittedName>
</protein>
<name>A0A816SQR7_9BILA</name>